<gene>
    <name evidence="1" type="ORF">B446_19780</name>
</gene>
<dbReference type="Proteomes" id="UP000015423">
    <property type="component" value="Chromosome"/>
</dbReference>
<dbReference type="RefSeq" id="WP_020941226.1">
    <property type="nucleotide sequence ID" value="NC_021985.1"/>
</dbReference>
<protein>
    <submittedName>
        <fullName evidence="1">Uncharacterized protein</fullName>
    </submittedName>
</protein>
<dbReference type="STRING" id="1214242.B446_19780"/>
<reference evidence="2" key="1">
    <citation type="submission" date="2012-10" db="EMBL/GenBank/DDBJ databases">
        <title>The complete genome sequence of Streptomyces collinus Tu 365.</title>
        <authorList>
            <person name="Ruckert C."/>
            <person name="Szczepanowski R."/>
            <person name="Goesmann A."/>
            <person name="Pross E.K."/>
            <person name="Musiol E.M."/>
            <person name="Blin K."/>
            <person name="Wohlleben W."/>
            <person name="Puhler A."/>
            <person name="Weber T."/>
            <person name="Kalinowski J."/>
        </authorList>
    </citation>
    <scope>NUCLEOTIDE SEQUENCE [LARGE SCALE GENOMIC DNA]</scope>
    <source>
        <strain evidence="2">DSM 40733 / Tue 365</strain>
    </source>
</reference>
<dbReference type="HOGENOM" id="CLU_2636657_0_0_11"/>
<dbReference type="EMBL" id="CP006259">
    <property type="protein sequence ID" value="AGS70768.1"/>
    <property type="molecule type" value="Genomic_DNA"/>
</dbReference>
<dbReference type="eggNOG" id="ENOG5031T16">
    <property type="taxonomic scope" value="Bacteria"/>
</dbReference>
<evidence type="ECO:0000313" key="1">
    <source>
        <dbReference type="EMBL" id="AGS70768.1"/>
    </source>
</evidence>
<reference evidence="1 2" key="2">
    <citation type="journal article" date="2013" name="J. Biotechnol.">
        <title>Complete genome sequence of the kirromycin producer Streptomyces collinus Tu 365 consisting of a linear chromosome and two linear plasmids.</title>
        <authorList>
            <person name="Ruckert C."/>
            <person name="Szczepanowski R."/>
            <person name="Albersmeier A."/>
            <person name="Goesmann A."/>
            <person name="Iftime D."/>
            <person name="Musiol E.M."/>
            <person name="Blin K."/>
            <person name="Wohlleben W."/>
            <person name="Puhler A."/>
            <person name="Kalinowski J."/>
            <person name="Weber T."/>
        </authorList>
    </citation>
    <scope>NUCLEOTIDE SEQUENCE [LARGE SCALE GENOMIC DNA]</scope>
    <source>
        <strain evidence="2">DSM 40733 / Tue 365</strain>
    </source>
</reference>
<name>S5UUB8_STRC3</name>
<keyword evidence="2" id="KW-1185">Reference proteome</keyword>
<sequence length="77" mass="8587">MIDSVRDQSPPSRRRSTRLGSFTYIPAPATGGAYNGILMRGGLPVTLEVTEEILQEFMDVMSGLESDLSRRWVEVEI</sequence>
<dbReference type="PATRIC" id="fig|1214242.5.peg.4050"/>
<dbReference type="AlphaFoldDB" id="S5UUB8"/>
<proteinExistence type="predicted"/>
<accession>S5UUB8</accession>
<organism evidence="1 2">
    <name type="scientific">Streptomyces collinus (strain DSM 40733 / Tue 365)</name>
    <dbReference type="NCBI Taxonomy" id="1214242"/>
    <lineage>
        <taxon>Bacteria</taxon>
        <taxon>Bacillati</taxon>
        <taxon>Actinomycetota</taxon>
        <taxon>Actinomycetes</taxon>
        <taxon>Kitasatosporales</taxon>
        <taxon>Streptomycetaceae</taxon>
        <taxon>Streptomyces</taxon>
    </lineage>
</organism>
<evidence type="ECO:0000313" key="2">
    <source>
        <dbReference type="Proteomes" id="UP000015423"/>
    </source>
</evidence>
<dbReference type="KEGG" id="sci:B446_19780"/>